<evidence type="ECO:0000256" key="1">
    <source>
        <dbReference type="ARBA" id="ARBA00001974"/>
    </source>
</evidence>
<organism evidence="10 11">
    <name type="scientific">Acidianus brierleyi</name>
    <dbReference type="NCBI Taxonomy" id="41673"/>
    <lineage>
        <taxon>Archaea</taxon>
        <taxon>Thermoproteota</taxon>
        <taxon>Thermoprotei</taxon>
        <taxon>Sulfolobales</taxon>
        <taxon>Sulfolobaceae</taxon>
        <taxon>Acidianus</taxon>
    </lineage>
</organism>
<feature type="domain" description="Acyl-CoA oxidase/dehydrogenase middle" evidence="8">
    <location>
        <begin position="131"/>
        <end position="227"/>
    </location>
</feature>
<feature type="domain" description="Acyl-CoA dehydrogenase/oxidase C-terminal" evidence="7">
    <location>
        <begin position="241"/>
        <end position="389"/>
    </location>
</feature>
<dbReference type="KEGG" id="abri:DFR85_14065"/>
<evidence type="ECO:0000256" key="2">
    <source>
        <dbReference type="ARBA" id="ARBA00009347"/>
    </source>
</evidence>
<evidence type="ECO:0000256" key="3">
    <source>
        <dbReference type="ARBA" id="ARBA00022630"/>
    </source>
</evidence>
<dbReference type="SUPFAM" id="SSF56645">
    <property type="entry name" value="Acyl-CoA dehydrogenase NM domain-like"/>
    <property type="match status" value="1"/>
</dbReference>
<dbReference type="EMBL" id="CP029289">
    <property type="protein sequence ID" value="AWR95545.1"/>
    <property type="molecule type" value="Genomic_DNA"/>
</dbReference>
<comment type="similarity">
    <text evidence="2 6">Belongs to the acyl-CoA dehydrogenase family.</text>
</comment>
<protein>
    <submittedName>
        <fullName evidence="10">Acyl-CoA dehydrogenase</fullName>
    </submittedName>
</protein>
<dbReference type="GO" id="GO:0050660">
    <property type="term" value="F:flavin adenine dinucleotide binding"/>
    <property type="evidence" value="ECO:0007669"/>
    <property type="project" value="InterPro"/>
</dbReference>
<accession>A0A2U9IHT2</accession>
<dbReference type="RefSeq" id="WP_110271423.1">
    <property type="nucleotide sequence ID" value="NZ_CP029289.2"/>
</dbReference>
<dbReference type="InterPro" id="IPR037069">
    <property type="entry name" value="AcylCoA_DH/ox_N_sf"/>
</dbReference>
<keyword evidence="3 6" id="KW-0285">Flavoprotein</keyword>
<evidence type="ECO:0000259" key="9">
    <source>
        <dbReference type="Pfam" id="PF02771"/>
    </source>
</evidence>
<dbReference type="InterPro" id="IPR013786">
    <property type="entry name" value="AcylCoA_DH/ox_N"/>
</dbReference>
<dbReference type="PIRSF" id="PIRSF016578">
    <property type="entry name" value="HsaA"/>
    <property type="match status" value="1"/>
</dbReference>
<keyword evidence="5 6" id="KW-0560">Oxidoreductase</keyword>
<dbReference type="FunFam" id="2.40.110.10:FF:000001">
    <property type="entry name" value="Acyl-CoA dehydrogenase, mitochondrial"/>
    <property type="match status" value="1"/>
</dbReference>
<evidence type="ECO:0000259" key="8">
    <source>
        <dbReference type="Pfam" id="PF02770"/>
    </source>
</evidence>
<proteinExistence type="inferred from homology"/>
<dbReference type="InterPro" id="IPR006091">
    <property type="entry name" value="Acyl-CoA_Oxase/DH_mid-dom"/>
</dbReference>
<dbReference type="OrthoDB" id="275197at2157"/>
<dbReference type="GeneID" id="36833303"/>
<comment type="cofactor">
    <cofactor evidence="1 6">
        <name>FAD</name>
        <dbReference type="ChEBI" id="CHEBI:57692"/>
    </cofactor>
</comment>
<dbReference type="FunFam" id="1.10.540.10:FF:000002">
    <property type="entry name" value="Acyl-CoA dehydrogenase FadE19"/>
    <property type="match status" value="1"/>
</dbReference>
<dbReference type="AlphaFoldDB" id="A0A2U9IHT2"/>
<dbReference type="PANTHER" id="PTHR43884">
    <property type="entry name" value="ACYL-COA DEHYDROGENASE"/>
    <property type="match status" value="1"/>
</dbReference>
<feature type="domain" description="Acyl-CoA dehydrogenase/oxidase N-terminal" evidence="9">
    <location>
        <begin position="17"/>
        <end position="127"/>
    </location>
</feature>
<dbReference type="PANTHER" id="PTHR43884:SF12">
    <property type="entry name" value="ISOVALERYL-COA DEHYDROGENASE, MITOCHONDRIAL-RELATED"/>
    <property type="match status" value="1"/>
</dbReference>
<keyword evidence="11" id="KW-1185">Reference proteome</keyword>
<keyword evidence="4 6" id="KW-0274">FAD</keyword>
<dbReference type="InterPro" id="IPR009100">
    <property type="entry name" value="AcylCoA_DH/oxidase_NM_dom_sf"/>
</dbReference>
<dbReference type="Gene3D" id="1.20.140.10">
    <property type="entry name" value="Butyryl-CoA Dehydrogenase, subunit A, domain 3"/>
    <property type="match status" value="1"/>
</dbReference>
<dbReference type="Gene3D" id="2.40.110.10">
    <property type="entry name" value="Butyryl-CoA Dehydrogenase, subunit A, domain 2"/>
    <property type="match status" value="1"/>
</dbReference>
<dbReference type="Pfam" id="PF02770">
    <property type="entry name" value="Acyl-CoA_dh_M"/>
    <property type="match status" value="1"/>
</dbReference>
<evidence type="ECO:0000259" key="7">
    <source>
        <dbReference type="Pfam" id="PF00441"/>
    </source>
</evidence>
<dbReference type="Pfam" id="PF02771">
    <property type="entry name" value="Acyl-CoA_dh_N"/>
    <property type="match status" value="1"/>
</dbReference>
<dbReference type="InterPro" id="IPR036250">
    <property type="entry name" value="AcylCo_DH-like_C"/>
</dbReference>
<dbReference type="Proteomes" id="UP000248044">
    <property type="component" value="Chromosome"/>
</dbReference>
<reference evidence="10 11" key="1">
    <citation type="submission" date="2018-05" db="EMBL/GenBank/DDBJ databases">
        <title>Complete Genome Sequences of Extremely Thermoacidophilic, Metal-Mobilizing Type-Strain Members of the Archaeal Family Sulfolobaceae: Acidianus brierleyi DSM-1651T, Acidianus sulfidivorans DSM-18786T, Metallosphaera hakonensis DSM-7519T, and Metallosphaera prunae DSM-10039T.</title>
        <authorList>
            <person name="Counts J.A."/>
            <person name="Kelly R.M."/>
        </authorList>
    </citation>
    <scope>NUCLEOTIDE SEQUENCE [LARGE SCALE GENOMIC DNA]</scope>
    <source>
        <strain evidence="10 11">DSM 1651</strain>
    </source>
</reference>
<name>A0A2U9IHT2_9CREN</name>
<gene>
    <name evidence="10" type="ORF">DFR85_14065</name>
</gene>
<dbReference type="InterPro" id="IPR046373">
    <property type="entry name" value="Acyl-CoA_Oxase/DH_mid-dom_sf"/>
</dbReference>
<evidence type="ECO:0000256" key="5">
    <source>
        <dbReference type="ARBA" id="ARBA00023002"/>
    </source>
</evidence>
<dbReference type="Gene3D" id="1.10.540.10">
    <property type="entry name" value="Acyl-CoA dehydrogenase/oxidase, N-terminal domain"/>
    <property type="match status" value="1"/>
</dbReference>
<sequence length="397" mass="44728">MVFPFRSLEDFKIEINQDHELFRESMKEFMEKEVRQHVEKGENSGDIPKEIKEKSKELGLYGLDMPEKYGGQGGNYIYLLIATEEMSRVWPSMATFFLINWMFSNAINKFGSEYLKEKYIPDIVSGKKVAAFANTEPGAGTDVAGIQSVAKKIDDHYVITGKKMFITNGDIADYYIVTARTSSEEKRWKGISMFVIEKDFPGFKVESRISTTGLKASHTAELSLNEVKVPKENLVGEEGLGFKYAVASFDYARTIVSAQAVGIGQAALEKLLEYSLQRTSFNQKLASFQMVQQKISESMADIYSSRLMTYWAGNLYVEGKEDDYVSVASLAKFFSTEAAERTILRAMTVHGGYGVSVSTGLERMLRDIQILKTYEGTNDIQRLSAAKYMLKKVYGFS</sequence>
<evidence type="ECO:0000256" key="6">
    <source>
        <dbReference type="RuleBase" id="RU362125"/>
    </source>
</evidence>
<evidence type="ECO:0000313" key="11">
    <source>
        <dbReference type="Proteomes" id="UP000248044"/>
    </source>
</evidence>
<dbReference type="InterPro" id="IPR009075">
    <property type="entry name" value="AcylCo_DH/oxidase_C"/>
</dbReference>
<dbReference type="GO" id="GO:0003995">
    <property type="term" value="F:acyl-CoA dehydrogenase activity"/>
    <property type="evidence" value="ECO:0007669"/>
    <property type="project" value="TreeGrafter"/>
</dbReference>
<evidence type="ECO:0000256" key="4">
    <source>
        <dbReference type="ARBA" id="ARBA00022827"/>
    </source>
</evidence>
<dbReference type="SUPFAM" id="SSF47203">
    <property type="entry name" value="Acyl-CoA dehydrogenase C-terminal domain-like"/>
    <property type="match status" value="1"/>
</dbReference>
<evidence type="ECO:0000313" key="10">
    <source>
        <dbReference type="EMBL" id="AWR95545.1"/>
    </source>
</evidence>
<dbReference type="Pfam" id="PF00441">
    <property type="entry name" value="Acyl-CoA_dh_1"/>
    <property type="match status" value="1"/>
</dbReference>